<proteinExistence type="predicted"/>
<dbReference type="AlphaFoldDB" id="A0A183C563"/>
<feature type="region of interest" description="Disordered" evidence="1">
    <location>
        <begin position="1"/>
        <end position="25"/>
    </location>
</feature>
<organism evidence="2 3">
    <name type="scientific">Globodera pallida</name>
    <name type="common">Potato cyst nematode worm</name>
    <name type="synonym">Heterodera pallida</name>
    <dbReference type="NCBI Taxonomy" id="36090"/>
    <lineage>
        <taxon>Eukaryota</taxon>
        <taxon>Metazoa</taxon>
        <taxon>Ecdysozoa</taxon>
        <taxon>Nematoda</taxon>
        <taxon>Chromadorea</taxon>
        <taxon>Rhabditida</taxon>
        <taxon>Tylenchina</taxon>
        <taxon>Tylenchomorpha</taxon>
        <taxon>Tylenchoidea</taxon>
        <taxon>Heteroderidae</taxon>
        <taxon>Heteroderinae</taxon>
        <taxon>Globodera</taxon>
    </lineage>
</organism>
<feature type="compositionally biased region" description="Polar residues" evidence="1">
    <location>
        <begin position="1"/>
        <end position="14"/>
    </location>
</feature>
<accession>A0A183C563</accession>
<name>A0A183C563_GLOPA</name>
<reference evidence="3" key="3">
    <citation type="submission" date="2016-06" db="UniProtKB">
        <authorList>
            <consortium name="WormBaseParasite"/>
        </authorList>
    </citation>
    <scope>IDENTIFICATION</scope>
</reference>
<evidence type="ECO:0000313" key="3">
    <source>
        <dbReference type="WBParaSite" id="GPLIN_000800800"/>
    </source>
</evidence>
<sequence>MEPSKSQSSSNTGGDQAKDNKYKRRGQIVLRVSKFKEFSAGPGPACGKCGAQGSKEVLSDTAVYINGLPWRISIEHLDAHVGIFLHCDGDETGRPF</sequence>
<dbReference type="Proteomes" id="UP000050741">
    <property type="component" value="Unassembled WGS sequence"/>
</dbReference>
<keyword evidence="2" id="KW-1185">Reference proteome</keyword>
<evidence type="ECO:0000313" key="2">
    <source>
        <dbReference type="Proteomes" id="UP000050741"/>
    </source>
</evidence>
<reference evidence="2" key="2">
    <citation type="submission" date="2014-05" db="EMBL/GenBank/DDBJ databases">
        <title>The genome and life-stage specific transcriptomes of Globodera pallida elucidate key aspects of plant parasitism by a cyst nematode.</title>
        <authorList>
            <person name="Cotton J.A."/>
            <person name="Lilley C.J."/>
            <person name="Jones L.M."/>
            <person name="Kikuchi T."/>
            <person name="Reid A.J."/>
            <person name="Thorpe P."/>
            <person name="Tsai I.J."/>
            <person name="Beasley H."/>
            <person name="Blok V."/>
            <person name="Cock P.J.A."/>
            <person name="Van den Akker S.E."/>
            <person name="Holroyd N."/>
            <person name="Hunt M."/>
            <person name="Mantelin S."/>
            <person name="Naghra H."/>
            <person name="Pain A."/>
            <person name="Palomares-Rius J.E."/>
            <person name="Zarowiecki M."/>
            <person name="Berriman M."/>
            <person name="Jones J.T."/>
            <person name="Urwin P.E."/>
        </authorList>
    </citation>
    <scope>NUCLEOTIDE SEQUENCE [LARGE SCALE GENOMIC DNA]</scope>
    <source>
        <strain evidence="2">Lindley</strain>
    </source>
</reference>
<evidence type="ECO:0000256" key="1">
    <source>
        <dbReference type="SAM" id="MobiDB-lite"/>
    </source>
</evidence>
<reference evidence="2" key="1">
    <citation type="submission" date="2013-12" db="EMBL/GenBank/DDBJ databases">
        <authorList>
            <person name="Aslett M."/>
        </authorList>
    </citation>
    <scope>NUCLEOTIDE SEQUENCE [LARGE SCALE GENOMIC DNA]</scope>
    <source>
        <strain evidence="2">Lindley</strain>
    </source>
</reference>
<dbReference type="WBParaSite" id="GPLIN_000800800">
    <property type="protein sequence ID" value="GPLIN_000800800"/>
    <property type="gene ID" value="GPLIN_000800800"/>
</dbReference>
<protein>
    <submittedName>
        <fullName evidence="3">MATH domain-containing protein</fullName>
    </submittedName>
</protein>